<proteinExistence type="predicted"/>
<reference evidence="2" key="1">
    <citation type="journal article" date="2023" name="Mol. Phylogenet. Evol.">
        <title>Genome-scale phylogeny and comparative genomics of the fungal order Sordariales.</title>
        <authorList>
            <person name="Hensen N."/>
            <person name="Bonometti L."/>
            <person name="Westerberg I."/>
            <person name="Brannstrom I.O."/>
            <person name="Guillou S."/>
            <person name="Cros-Aarteil S."/>
            <person name="Calhoun S."/>
            <person name="Haridas S."/>
            <person name="Kuo A."/>
            <person name="Mondo S."/>
            <person name="Pangilinan J."/>
            <person name="Riley R."/>
            <person name="LaButti K."/>
            <person name="Andreopoulos B."/>
            <person name="Lipzen A."/>
            <person name="Chen C."/>
            <person name="Yan M."/>
            <person name="Daum C."/>
            <person name="Ng V."/>
            <person name="Clum A."/>
            <person name="Steindorff A."/>
            <person name="Ohm R.A."/>
            <person name="Martin F."/>
            <person name="Silar P."/>
            <person name="Natvig D.O."/>
            <person name="Lalanne C."/>
            <person name="Gautier V."/>
            <person name="Ament-Velasquez S.L."/>
            <person name="Kruys A."/>
            <person name="Hutchinson M.I."/>
            <person name="Powell A.J."/>
            <person name="Barry K."/>
            <person name="Miller A.N."/>
            <person name="Grigoriev I.V."/>
            <person name="Debuchy R."/>
            <person name="Gladieux P."/>
            <person name="Hiltunen Thoren M."/>
            <person name="Johannesson H."/>
        </authorList>
    </citation>
    <scope>NUCLEOTIDE SEQUENCE</scope>
    <source>
        <strain evidence="2">PSN324</strain>
    </source>
</reference>
<accession>A0AAV9HB58</accession>
<gene>
    <name evidence="2" type="ORF">QBC42DRAFT_351015</name>
</gene>
<dbReference type="AlphaFoldDB" id="A0AAV9HB58"/>
<comment type="caution">
    <text evidence="2">The sequence shown here is derived from an EMBL/GenBank/DDBJ whole genome shotgun (WGS) entry which is preliminary data.</text>
</comment>
<feature type="chain" id="PRO_5043620017" description="Ig-like domain-containing protein" evidence="1">
    <location>
        <begin position="30"/>
        <end position="505"/>
    </location>
</feature>
<reference evidence="2" key="2">
    <citation type="submission" date="2023-06" db="EMBL/GenBank/DDBJ databases">
        <authorList>
            <consortium name="Lawrence Berkeley National Laboratory"/>
            <person name="Mondo S.J."/>
            <person name="Hensen N."/>
            <person name="Bonometti L."/>
            <person name="Westerberg I."/>
            <person name="Brannstrom I.O."/>
            <person name="Guillou S."/>
            <person name="Cros-Aarteil S."/>
            <person name="Calhoun S."/>
            <person name="Haridas S."/>
            <person name="Kuo A."/>
            <person name="Pangilinan J."/>
            <person name="Riley R."/>
            <person name="Labutti K."/>
            <person name="Andreopoulos B."/>
            <person name="Lipzen A."/>
            <person name="Chen C."/>
            <person name="Yanf M."/>
            <person name="Daum C."/>
            <person name="Ng V."/>
            <person name="Clum A."/>
            <person name="Steindorff A."/>
            <person name="Ohm R."/>
            <person name="Martin F."/>
            <person name="Silar P."/>
            <person name="Natvig D."/>
            <person name="Lalanne C."/>
            <person name="Gautier V."/>
            <person name="Ament-Velasquez S.L."/>
            <person name="Kruys A."/>
            <person name="Hutchinson M.I."/>
            <person name="Powell A.J."/>
            <person name="Barry K."/>
            <person name="Miller A.N."/>
            <person name="Grigoriev I.V."/>
            <person name="Debuchy R."/>
            <person name="Gladieux P."/>
            <person name="Thoren M.H."/>
            <person name="Johannesson H."/>
        </authorList>
    </citation>
    <scope>NUCLEOTIDE SEQUENCE</scope>
    <source>
        <strain evidence="2">PSN324</strain>
    </source>
</reference>
<sequence length="505" mass="53382">MAPMFFSSFAVLWAAIPILLSATPGAVFAQAQLTAGCTTNSFTFPSWLIEDFQAASSTNSTAVSFQARNRATNSSAELRCRLSRGNSTSQSCTVQGSQLPVSASLQLEKEYARLQINETWTCNDLTPQKPITFSAAGDGALSINCTQDQSLGIETCKPTTRAPLLIKSSLLSPVQITPAYVSGPLGHDNQGCSANSTKPSWEVGASQLNLQVVNGTVQGGTGFVQLKNNVLGYTATCSGIFATGSGFYPLTCAAQSTYRPREKWHIQTVPEFDPKSLVLNLNETWYCDDANPAAPVALTAHGRATLPIICESFSPTTTFCTGDPYTFSGRLVSTVPLPAYTLRDPLPTADSCTISSVVSPAWHFSDLVTTTSGAGTGSVKFGIELATSNTSFTGFPSVVARGNVPISVLMSAEPAWFPCAFESVGELSLTPTNCAFRYDSVTKVLAVSADWKCADLDAAHPVLFTGEVRSDVPELTCTTSGSSTTCSTPPGRSWLANGTSSLYNV</sequence>
<evidence type="ECO:0008006" key="4">
    <source>
        <dbReference type="Google" id="ProtNLM"/>
    </source>
</evidence>
<evidence type="ECO:0000313" key="2">
    <source>
        <dbReference type="EMBL" id="KAK4456778.1"/>
    </source>
</evidence>
<keyword evidence="3" id="KW-1185">Reference proteome</keyword>
<keyword evidence="1" id="KW-0732">Signal</keyword>
<organism evidence="2 3">
    <name type="scientific">Cladorrhinum samala</name>
    <dbReference type="NCBI Taxonomy" id="585594"/>
    <lineage>
        <taxon>Eukaryota</taxon>
        <taxon>Fungi</taxon>
        <taxon>Dikarya</taxon>
        <taxon>Ascomycota</taxon>
        <taxon>Pezizomycotina</taxon>
        <taxon>Sordariomycetes</taxon>
        <taxon>Sordariomycetidae</taxon>
        <taxon>Sordariales</taxon>
        <taxon>Podosporaceae</taxon>
        <taxon>Cladorrhinum</taxon>
    </lineage>
</organism>
<evidence type="ECO:0000313" key="3">
    <source>
        <dbReference type="Proteomes" id="UP001321749"/>
    </source>
</evidence>
<protein>
    <recommendedName>
        <fullName evidence="4">Ig-like domain-containing protein</fullName>
    </recommendedName>
</protein>
<dbReference type="Proteomes" id="UP001321749">
    <property type="component" value="Unassembled WGS sequence"/>
</dbReference>
<evidence type="ECO:0000256" key="1">
    <source>
        <dbReference type="SAM" id="SignalP"/>
    </source>
</evidence>
<name>A0AAV9HB58_9PEZI</name>
<dbReference type="EMBL" id="MU865167">
    <property type="protein sequence ID" value="KAK4456778.1"/>
    <property type="molecule type" value="Genomic_DNA"/>
</dbReference>
<feature type="signal peptide" evidence="1">
    <location>
        <begin position="1"/>
        <end position="29"/>
    </location>
</feature>